<name>A0ACC1D467_9NEOP</name>
<sequence>MNMSKECVCHILNQHLDIRKLSARWVPRLLTLDQKRVRMNISNALLAQFRRNKSELWCRSITVDET</sequence>
<dbReference type="EMBL" id="CM034396">
    <property type="protein sequence ID" value="KAJ0178524.1"/>
    <property type="molecule type" value="Genomic_DNA"/>
</dbReference>
<evidence type="ECO:0000313" key="1">
    <source>
        <dbReference type="EMBL" id="KAJ0178524.1"/>
    </source>
</evidence>
<protein>
    <submittedName>
        <fullName evidence="1">Uncharacterized protein</fullName>
    </submittedName>
</protein>
<organism evidence="1 2">
    <name type="scientific">Dendrolimus kikuchii</name>
    <dbReference type="NCBI Taxonomy" id="765133"/>
    <lineage>
        <taxon>Eukaryota</taxon>
        <taxon>Metazoa</taxon>
        <taxon>Ecdysozoa</taxon>
        <taxon>Arthropoda</taxon>
        <taxon>Hexapoda</taxon>
        <taxon>Insecta</taxon>
        <taxon>Pterygota</taxon>
        <taxon>Neoptera</taxon>
        <taxon>Endopterygota</taxon>
        <taxon>Lepidoptera</taxon>
        <taxon>Glossata</taxon>
        <taxon>Ditrysia</taxon>
        <taxon>Bombycoidea</taxon>
        <taxon>Lasiocampidae</taxon>
        <taxon>Dendrolimus</taxon>
    </lineage>
</organism>
<comment type="caution">
    <text evidence="1">The sequence shown here is derived from an EMBL/GenBank/DDBJ whole genome shotgun (WGS) entry which is preliminary data.</text>
</comment>
<gene>
    <name evidence="1" type="ORF">K1T71_006347</name>
</gene>
<reference evidence="1 2" key="1">
    <citation type="journal article" date="2021" name="Front. Genet.">
        <title>Chromosome-Level Genome Assembly Reveals Significant Gene Expansion in the Toll and IMD Signaling Pathways of Dendrolimus kikuchii.</title>
        <authorList>
            <person name="Zhou J."/>
            <person name="Wu P."/>
            <person name="Xiong Z."/>
            <person name="Liu N."/>
            <person name="Zhao N."/>
            <person name="Ji M."/>
            <person name="Qiu Y."/>
            <person name="Yang B."/>
        </authorList>
    </citation>
    <scope>NUCLEOTIDE SEQUENCE [LARGE SCALE GENOMIC DNA]</scope>
    <source>
        <strain evidence="1">Ann1</strain>
    </source>
</reference>
<evidence type="ECO:0000313" key="2">
    <source>
        <dbReference type="Proteomes" id="UP000824533"/>
    </source>
</evidence>
<keyword evidence="2" id="KW-1185">Reference proteome</keyword>
<proteinExistence type="predicted"/>
<dbReference type="Proteomes" id="UP000824533">
    <property type="component" value="Linkage Group LG10"/>
</dbReference>
<accession>A0ACC1D467</accession>